<dbReference type="PATRIC" id="fig|1618207.4.peg.1606"/>
<reference evidence="5 6" key="1">
    <citation type="journal article" date="2015" name="Genome Announc.">
        <title>Complete Genome Sequencing of Protease-Producing Novel Arthrobacter sp. Strain IHBB 11108 Using PacBio Single-Molecule Real-Time Sequencing Technology.</title>
        <authorList>
            <person name="Kiran S."/>
            <person name="Swarnkar M.K."/>
            <person name="Pal M."/>
            <person name="Thakur R."/>
            <person name="Tewari R."/>
            <person name="Singh A.K."/>
            <person name="Gulati A."/>
        </authorList>
    </citation>
    <scope>NUCLEOTIDE SEQUENCE [LARGE SCALE GENOMIC DNA]</scope>
    <source>
        <strain evidence="5 6">IHBB 11108</strain>
    </source>
</reference>
<evidence type="ECO:0000256" key="2">
    <source>
        <dbReference type="HAMAP-Rule" id="MF_00296"/>
    </source>
</evidence>
<protein>
    <recommendedName>
        <fullName evidence="2">Homoserine O-acetyltransferase</fullName>
        <shortName evidence="2">HAT</shortName>
        <ecNumber evidence="2">2.3.1.31</ecNumber>
    </recommendedName>
    <alternativeName>
        <fullName evidence="2">Homoserine transacetylase</fullName>
        <shortName evidence="2">HTA</shortName>
    </alternativeName>
</protein>
<comment type="pathway">
    <text evidence="2">Amino-acid biosynthesis; L-methionine biosynthesis via de novo pathway; O-acetyl-L-homoserine from L-homoserine: step 1/1.</text>
</comment>
<feature type="active site" evidence="2 3">
    <location>
        <position position="327"/>
    </location>
</feature>
<keyword evidence="2" id="KW-0012">Acyltransferase</keyword>
<dbReference type="EMBL" id="CP011005">
    <property type="protein sequence ID" value="AJT41466.1"/>
    <property type="molecule type" value="Genomic_DNA"/>
</dbReference>
<feature type="binding site" evidence="2">
    <location>
        <position position="358"/>
    </location>
    <ligand>
        <name>substrate</name>
    </ligand>
</feature>
<evidence type="ECO:0000256" key="3">
    <source>
        <dbReference type="PIRSR" id="PIRSR000443-1"/>
    </source>
</evidence>
<comment type="subunit">
    <text evidence="2">Homodimer.</text>
</comment>
<proteinExistence type="inferred from homology"/>
<dbReference type="InterPro" id="IPR008220">
    <property type="entry name" value="HAT_MetX-like"/>
</dbReference>
<dbReference type="EC" id="2.3.1.31" evidence="2"/>
<accession>A0A0D4BZB9</accession>
<dbReference type="Gene3D" id="3.40.50.1820">
    <property type="entry name" value="alpha/beta hydrolase"/>
    <property type="match status" value="1"/>
</dbReference>
<dbReference type="InterPro" id="IPR000073">
    <property type="entry name" value="AB_hydrolase_1"/>
</dbReference>
<dbReference type="KEGG" id="ari:UM93_07940"/>
<dbReference type="GO" id="GO:0009092">
    <property type="term" value="P:homoserine metabolic process"/>
    <property type="evidence" value="ECO:0007669"/>
    <property type="project" value="TreeGrafter"/>
</dbReference>
<dbReference type="Pfam" id="PF00561">
    <property type="entry name" value="Abhydrolase_1"/>
    <property type="match status" value="1"/>
</dbReference>
<keyword evidence="2" id="KW-0963">Cytoplasm</keyword>
<comment type="subcellular location">
    <subcellularLocation>
        <location evidence="2">Cytoplasm</location>
    </subcellularLocation>
</comment>
<organism evidence="5 6">
    <name type="scientific">Psychromicrobium lacuslunae</name>
    <dbReference type="NCBI Taxonomy" id="1618207"/>
    <lineage>
        <taxon>Bacteria</taxon>
        <taxon>Bacillati</taxon>
        <taxon>Actinomycetota</taxon>
        <taxon>Actinomycetes</taxon>
        <taxon>Micrococcales</taxon>
        <taxon>Micrococcaceae</taxon>
        <taxon>Psychromicrobium</taxon>
    </lineage>
</organism>
<feature type="domain" description="AB hydrolase-1" evidence="4">
    <location>
        <begin position="54"/>
        <end position="362"/>
    </location>
</feature>
<comment type="similarity">
    <text evidence="2">Belongs to the AB hydrolase superfamily. MetX family.</text>
</comment>
<dbReference type="SUPFAM" id="SSF53474">
    <property type="entry name" value="alpha/beta-Hydrolases"/>
    <property type="match status" value="1"/>
</dbReference>
<comment type="catalytic activity">
    <reaction evidence="2">
        <text>L-homoserine + acetyl-CoA = O-acetyl-L-homoserine + CoA</text>
        <dbReference type="Rhea" id="RHEA:13701"/>
        <dbReference type="ChEBI" id="CHEBI:57287"/>
        <dbReference type="ChEBI" id="CHEBI:57288"/>
        <dbReference type="ChEBI" id="CHEBI:57476"/>
        <dbReference type="ChEBI" id="CHEBI:57716"/>
        <dbReference type="EC" id="2.3.1.31"/>
    </reaction>
</comment>
<feature type="active site" description="Nucleophile" evidence="2 3">
    <location>
        <position position="156"/>
    </location>
</feature>
<dbReference type="Gene3D" id="1.10.1740.110">
    <property type="match status" value="1"/>
</dbReference>
<keyword evidence="6" id="KW-1185">Reference proteome</keyword>
<dbReference type="GO" id="GO:0004414">
    <property type="term" value="F:homoserine O-acetyltransferase activity"/>
    <property type="evidence" value="ECO:0007669"/>
    <property type="project" value="UniProtKB-UniRule"/>
</dbReference>
<dbReference type="NCBIfam" id="TIGR01392">
    <property type="entry name" value="homoserO_Ac_trn"/>
    <property type="match status" value="1"/>
</dbReference>
<feature type="binding site" evidence="2">
    <location>
        <position position="225"/>
    </location>
    <ligand>
        <name>substrate</name>
    </ligand>
</feature>
<dbReference type="STRING" id="1618207.UM93_07940"/>
<dbReference type="PIRSF" id="PIRSF000443">
    <property type="entry name" value="Homoser_Ac_trans"/>
    <property type="match status" value="1"/>
</dbReference>
<evidence type="ECO:0000313" key="5">
    <source>
        <dbReference type="EMBL" id="AJT41466.1"/>
    </source>
</evidence>
<dbReference type="HAMAP" id="MF_00296">
    <property type="entry name" value="MetX_acyltransf"/>
    <property type="match status" value="1"/>
</dbReference>
<dbReference type="OrthoDB" id="9800754at2"/>
<evidence type="ECO:0000313" key="6">
    <source>
        <dbReference type="Proteomes" id="UP000061839"/>
    </source>
</evidence>
<keyword evidence="2" id="KW-0028">Amino-acid biosynthesis</keyword>
<evidence type="ECO:0000256" key="1">
    <source>
        <dbReference type="ARBA" id="ARBA00022679"/>
    </source>
</evidence>
<dbReference type="RefSeq" id="WP_045074853.1">
    <property type="nucleotide sequence ID" value="NZ_CP011005.1"/>
</dbReference>
<dbReference type="UniPathway" id="UPA00051">
    <property type="reaction ID" value="UER00074"/>
</dbReference>
<dbReference type="HOGENOM" id="CLU_028760_1_0_11"/>
<dbReference type="PANTHER" id="PTHR32268">
    <property type="entry name" value="HOMOSERINE O-ACETYLTRANSFERASE"/>
    <property type="match status" value="1"/>
</dbReference>
<name>A0A0D4BZB9_9MICC</name>
<comment type="caution">
    <text evidence="2">Lacks conserved residue(s) required for the propagation of feature annotation.</text>
</comment>
<feature type="active site" evidence="2 3">
    <location>
        <position position="357"/>
    </location>
</feature>
<dbReference type="GO" id="GO:0005737">
    <property type="term" value="C:cytoplasm"/>
    <property type="evidence" value="ECO:0007669"/>
    <property type="project" value="UniProtKB-SubCell"/>
</dbReference>
<keyword evidence="2" id="KW-0486">Methionine biosynthesis</keyword>
<dbReference type="GO" id="GO:0009086">
    <property type="term" value="P:methionine biosynthetic process"/>
    <property type="evidence" value="ECO:0007669"/>
    <property type="project" value="UniProtKB-UniRule"/>
</dbReference>
<dbReference type="AlphaFoldDB" id="A0A0D4BZB9"/>
<evidence type="ECO:0000259" key="4">
    <source>
        <dbReference type="Pfam" id="PF00561"/>
    </source>
</evidence>
<sequence>MTISDLSLEALRGVDVSQLHYLELGTLSLEVSGVLPGASLAYETWGTLNADASNAVLVQHALTGSSHAAQGESAQPGWWQELVGPGKAVDTEKYFVVAANILGGCYGSTGPSSIAPDGEPWGSRFPFLTLRDSVQAEARLADALGITRWHAVIGGSMGGARALEWAVSFPERVLHAIVLAACAASTAEQIALAQTQILAIQQDPRYQGGDYYQDDPPLNGLGLARRIAHISYRSESELAARFGRQAQQGELPVSAQRAGQLRLQRYQVESYLDHKAAKLSQIFDPNSYLTLTEALMSHDLGRGRGGLRAALERTSGVRFSLAAVSSDRLYLPSQMAELAAALPKPVQVHQITSEIGHDGFLTETAQIAALIAQSGF</sequence>
<dbReference type="PANTHER" id="PTHR32268:SF11">
    <property type="entry name" value="HOMOSERINE O-ACETYLTRANSFERASE"/>
    <property type="match status" value="1"/>
</dbReference>
<dbReference type="Proteomes" id="UP000061839">
    <property type="component" value="Chromosome"/>
</dbReference>
<dbReference type="NCBIfam" id="NF001209">
    <property type="entry name" value="PRK00175.1"/>
    <property type="match status" value="1"/>
</dbReference>
<dbReference type="InterPro" id="IPR029058">
    <property type="entry name" value="AB_hydrolase_fold"/>
</dbReference>
<comment type="function">
    <text evidence="2">Transfers an acetyl group from acetyl-CoA to L-homoserine, forming acetyl-L-homoserine.</text>
</comment>
<keyword evidence="1 2" id="KW-0808">Transferase</keyword>
<gene>
    <name evidence="2" type="primary">metXA</name>
    <name evidence="5" type="ORF">UM93_07940</name>
</gene>